<dbReference type="PROSITE" id="PS51304">
    <property type="entry name" value="GALECTIN"/>
    <property type="match status" value="1"/>
</dbReference>
<dbReference type="Proteomes" id="UP000025227">
    <property type="component" value="Unplaced"/>
</dbReference>
<dbReference type="OMA" id="YWMHEER"/>
<evidence type="ECO:0000313" key="5">
    <source>
        <dbReference type="WBParaSite" id="HCON_00085010-00001"/>
    </source>
</evidence>
<dbReference type="SUPFAM" id="SSF49899">
    <property type="entry name" value="Concanavalin A-like lectins/glucanases"/>
    <property type="match status" value="1"/>
</dbReference>
<dbReference type="CDD" id="cd00070">
    <property type="entry name" value="GLECT"/>
    <property type="match status" value="1"/>
</dbReference>
<organism evidence="4 5">
    <name type="scientific">Haemonchus contortus</name>
    <name type="common">Barber pole worm</name>
    <dbReference type="NCBI Taxonomy" id="6289"/>
    <lineage>
        <taxon>Eukaryota</taxon>
        <taxon>Metazoa</taxon>
        <taxon>Ecdysozoa</taxon>
        <taxon>Nematoda</taxon>
        <taxon>Chromadorea</taxon>
        <taxon>Rhabditida</taxon>
        <taxon>Rhabditina</taxon>
        <taxon>Rhabditomorpha</taxon>
        <taxon>Strongyloidea</taxon>
        <taxon>Trichostrongylidae</taxon>
        <taxon>Haemonchus</taxon>
    </lineage>
</organism>
<dbReference type="SMART" id="SM00276">
    <property type="entry name" value="GLECT"/>
    <property type="match status" value="1"/>
</dbReference>
<evidence type="ECO:0000259" key="3">
    <source>
        <dbReference type="PROSITE" id="PS51304"/>
    </source>
</evidence>
<dbReference type="PANTHER" id="PTHR11346">
    <property type="entry name" value="GALECTIN"/>
    <property type="match status" value="1"/>
</dbReference>
<dbReference type="InterPro" id="IPR044156">
    <property type="entry name" value="Galectin-like"/>
</dbReference>
<dbReference type="PANTHER" id="PTHR11346:SF173">
    <property type="entry name" value="GALECTIN"/>
    <property type="match status" value="1"/>
</dbReference>
<dbReference type="GO" id="GO:0030246">
    <property type="term" value="F:carbohydrate binding"/>
    <property type="evidence" value="ECO:0007669"/>
    <property type="project" value="UniProtKB-UniRule"/>
</dbReference>
<dbReference type="Gene3D" id="2.60.120.200">
    <property type="match status" value="1"/>
</dbReference>
<protein>
    <recommendedName>
        <fullName evidence="2">Galectin</fullName>
    </recommendedName>
</protein>
<proteinExistence type="predicted"/>
<dbReference type="OrthoDB" id="5784299at2759"/>
<reference evidence="5" key="1">
    <citation type="submission" date="2020-12" db="UniProtKB">
        <authorList>
            <consortium name="WormBaseParasite"/>
        </authorList>
    </citation>
    <scope>IDENTIFICATION</scope>
    <source>
        <strain evidence="5">MHco3</strain>
    </source>
</reference>
<dbReference type="SMART" id="SM00908">
    <property type="entry name" value="Gal-bind_lectin"/>
    <property type="match status" value="1"/>
</dbReference>
<evidence type="ECO:0000256" key="1">
    <source>
        <dbReference type="ARBA" id="ARBA00022734"/>
    </source>
</evidence>
<name>A0A7I4YF35_HAECO</name>
<evidence type="ECO:0000313" key="4">
    <source>
        <dbReference type="Proteomes" id="UP000025227"/>
    </source>
</evidence>
<sequence length="166" mass="18406">MIGKGVGVGTLEIHTDGVHGGSGIGRGTGSRSVEIYNASNPTKINIPNFDNGKRLRFVIVPTKKASQFQINLCTPSDIALHFNPRLNENIIVFNTTRGGNWLHEERIIKSFHTEKVYTLEFISNHGRIQVLLNGTVLYEFAERLPSSHINSVEIGGDVHVHSVQFF</sequence>
<keyword evidence="4" id="KW-1185">Reference proteome</keyword>
<dbReference type="WBParaSite" id="HCON_00085010-00001">
    <property type="protein sequence ID" value="HCON_00085010-00001"/>
    <property type="gene ID" value="HCON_00085010"/>
</dbReference>
<keyword evidence="1 2" id="KW-0430">Lectin</keyword>
<feature type="domain" description="Galectin" evidence="3">
    <location>
        <begin position="41"/>
        <end position="166"/>
    </location>
</feature>
<dbReference type="AlphaFoldDB" id="A0A7I4YF35"/>
<accession>A0A7I4YF35</accession>
<dbReference type="InterPro" id="IPR013320">
    <property type="entry name" value="ConA-like_dom_sf"/>
</dbReference>
<dbReference type="InterPro" id="IPR001079">
    <property type="entry name" value="Galectin_CRD"/>
</dbReference>
<dbReference type="Pfam" id="PF00337">
    <property type="entry name" value="Gal-bind_lectin"/>
    <property type="match status" value="1"/>
</dbReference>
<evidence type="ECO:0000256" key="2">
    <source>
        <dbReference type="RuleBase" id="RU102079"/>
    </source>
</evidence>
<dbReference type="GO" id="GO:0016936">
    <property type="term" value="F:galactoside binding"/>
    <property type="evidence" value="ECO:0007669"/>
    <property type="project" value="TreeGrafter"/>
</dbReference>